<gene>
    <name evidence="1" type="ORF">MUK42_33062</name>
</gene>
<sequence>MPTLTVAPFTFSRVMRSTWMTHFRRYTCTTLPSRPLKVPRTTCTSSSLRTGADRTLYLLRRSAESGALISTRRTLDGAVKCAFRDFLRELDTRGLYFILTGGCGGERRRRNRSWKVPEVLDPLRGKKGIDQEIVTPKSRRSQTGPPSGIVLTVKKDGPIGLIVGGIDEINRSPGEGAPAAAAATSSAENLPFALSAARPRALRSRRALRSLSSFSFVMTTLEGLMPTLTVAPFTFSRVMRSTWMTHFRRYTCTTLPSRPLKVPRTTCTSSSLRTGADRTLYLLRRSAESGALISTRRTLDGAVKCAFRDFLRELDTRGLYFILTGGCGGERRRRNRSWKFSLPLEDYADE</sequence>
<dbReference type="OrthoDB" id="10593447at2759"/>
<dbReference type="Proteomes" id="UP001055439">
    <property type="component" value="Chromosome 8"/>
</dbReference>
<proteinExistence type="predicted"/>
<evidence type="ECO:0000313" key="1">
    <source>
        <dbReference type="EMBL" id="URE39896.1"/>
    </source>
</evidence>
<evidence type="ECO:0000313" key="2">
    <source>
        <dbReference type="Proteomes" id="UP001055439"/>
    </source>
</evidence>
<dbReference type="EMBL" id="CP097510">
    <property type="protein sequence ID" value="URE39896.1"/>
    <property type="molecule type" value="Genomic_DNA"/>
</dbReference>
<keyword evidence="2" id="KW-1185">Reference proteome</keyword>
<organism evidence="1 2">
    <name type="scientific">Musa troglodytarum</name>
    <name type="common">fe'i banana</name>
    <dbReference type="NCBI Taxonomy" id="320322"/>
    <lineage>
        <taxon>Eukaryota</taxon>
        <taxon>Viridiplantae</taxon>
        <taxon>Streptophyta</taxon>
        <taxon>Embryophyta</taxon>
        <taxon>Tracheophyta</taxon>
        <taxon>Spermatophyta</taxon>
        <taxon>Magnoliopsida</taxon>
        <taxon>Liliopsida</taxon>
        <taxon>Zingiberales</taxon>
        <taxon>Musaceae</taxon>
        <taxon>Musa</taxon>
    </lineage>
</organism>
<name>A0A9E7HSP0_9LILI</name>
<accession>A0A9E7HSP0</accession>
<protein>
    <submittedName>
        <fullName evidence="1">Uncharacterized protein</fullName>
    </submittedName>
</protein>
<dbReference type="AlphaFoldDB" id="A0A9E7HSP0"/>
<reference evidence="1" key="1">
    <citation type="submission" date="2022-05" db="EMBL/GenBank/DDBJ databases">
        <title>The Musa troglodytarum L. genome provides insights into the mechanism of non-climacteric behaviour and enrichment of carotenoids.</title>
        <authorList>
            <person name="Wang J."/>
        </authorList>
    </citation>
    <scope>NUCLEOTIDE SEQUENCE</scope>
    <source>
        <tissue evidence="1">Leaf</tissue>
    </source>
</reference>